<gene>
    <name evidence="1" type="ORF">ACFO4E_11410</name>
</gene>
<reference evidence="2" key="1">
    <citation type="journal article" date="2019" name="Int. J. Syst. Evol. Microbiol.">
        <title>The Global Catalogue of Microorganisms (GCM) 10K type strain sequencing project: providing services to taxonomists for standard genome sequencing and annotation.</title>
        <authorList>
            <consortium name="The Broad Institute Genomics Platform"/>
            <consortium name="The Broad Institute Genome Sequencing Center for Infectious Disease"/>
            <person name="Wu L."/>
            <person name="Ma J."/>
        </authorList>
    </citation>
    <scope>NUCLEOTIDE SEQUENCE [LARGE SCALE GENOMIC DNA]</scope>
    <source>
        <strain evidence="2">XZYJ18</strain>
    </source>
</reference>
<proteinExistence type="predicted"/>
<accession>A0ABV9DWH3</accession>
<keyword evidence="2" id="KW-1185">Reference proteome</keyword>
<sequence length="96" mass="9461">MIPVRALRAAAAVEAASLAALLANLLTVHAPAVSSVTGPTHGAAYLAVIATTLAVTAAPRARLYAVVPGIGGLLALSAIRARSRTGPSETGGPRRG</sequence>
<dbReference type="RefSeq" id="WP_378573705.1">
    <property type="nucleotide sequence ID" value="NZ_JBHSFQ010000008.1"/>
</dbReference>
<protein>
    <recommendedName>
        <fullName evidence="3">DUF3817 domain-containing protein</fullName>
    </recommendedName>
</protein>
<dbReference type="Proteomes" id="UP001595923">
    <property type="component" value="Unassembled WGS sequence"/>
</dbReference>
<evidence type="ECO:0000313" key="2">
    <source>
        <dbReference type="Proteomes" id="UP001595923"/>
    </source>
</evidence>
<evidence type="ECO:0000313" key="1">
    <source>
        <dbReference type="EMBL" id="MFC4562461.1"/>
    </source>
</evidence>
<comment type="caution">
    <text evidence="1">The sequence shown here is derived from an EMBL/GenBank/DDBJ whole genome shotgun (WGS) entry which is preliminary data.</text>
</comment>
<dbReference type="EMBL" id="JBHSFQ010000008">
    <property type="protein sequence ID" value="MFC4562461.1"/>
    <property type="molecule type" value="Genomic_DNA"/>
</dbReference>
<organism evidence="1 2">
    <name type="scientific">Nocardiopsis mangrovi</name>
    <dbReference type="NCBI Taxonomy" id="1179818"/>
    <lineage>
        <taxon>Bacteria</taxon>
        <taxon>Bacillati</taxon>
        <taxon>Actinomycetota</taxon>
        <taxon>Actinomycetes</taxon>
        <taxon>Streptosporangiales</taxon>
        <taxon>Nocardiopsidaceae</taxon>
        <taxon>Nocardiopsis</taxon>
    </lineage>
</organism>
<name>A0ABV9DWH3_9ACTN</name>
<evidence type="ECO:0008006" key="3">
    <source>
        <dbReference type="Google" id="ProtNLM"/>
    </source>
</evidence>